<dbReference type="GO" id="GO:0016614">
    <property type="term" value="F:oxidoreductase activity, acting on CH-OH group of donors"/>
    <property type="evidence" value="ECO:0007669"/>
    <property type="project" value="InterPro"/>
</dbReference>
<dbReference type="InterPro" id="IPR007867">
    <property type="entry name" value="GMC_OxRtase_C"/>
</dbReference>
<dbReference type="STRING" id="260084.SAMN02927928_1312"/>
<evidence type="ECO:0000259" key="6">
    <source>
        <dbReference type="Pfam" id="PF05199"/>
    </source>
</evidence>
<keyword evidence="8" id="KW-1185">Reference proteome</keyword>
<evidence type="ECO:0000313" key="7">
    <source>
        <dbReference type="EMBL" id="SCW44942.1"/>
    </source>
</evidence>
<evidence type="ECO:0000259" key="5">
    <source>
        <dbReference type="Pfam" id="PF00732"/>
    </source>
</evidence>
<dbReference type="InterPro" id="IPR036188">
    <property type="entry name" value="FAD/NAD-bd_sf"/>
</dbReference>
<accession>A0A1G4QK84</accession>
<sequence length="528" mass="58363">MPEALQTESEHYDLIIIGSGAGGGTLAYALANTGKQILILERGQELPVEPQNWDSKAVFVDHRYRTSEQWLDKTNKSFTPNTNYWVGGNTTFYGAALMRMKKRDFEAVEHSDGLSPAWPLSYADFAPWYEKAEALWRVHGERGIDPNDQPEDPPFPYPPLIDDPGVAKLKQHFQDLGWHPSPLPLGINRDDAHPLTSHCVRCTTCGGYPCLLKAKSDARSIVIDPIRNLPNVTILTGHRVKHIEAHDKAVTGVVTETDDGALQTFTGDLYALAAGAANSAAILLQSATAAHPNGLANSSGLVGRNYMFHTTSAVISIMAERFDSTFPKTFAVNDFYFGEKDYPYPMGQIQLLEYMSGQTLEGQISDILPPALIPDFLSDDIARHMVAFLTMTEDLPREENRVTVTETGQIRLTYTPNNLPAHLRLTQKLEKALQSFSLRQHTLFEPHFQIDSLLPLYGTAHQCGTLRFGRDPSTSVLDINCKAHDLDNLYVVDTSFFVSSSSVNPTLTTVANALRVGEHLKARLGSAN</sequence>
<feature type="domain" description="Glucose-methanol-choline oxidoreductase N-terminal" evidence="5">
    <location>
        <begin position="82"/>
        <end position="310"/>
    </location>
</feature>
<comment type="similarity">
    <text evidence="1">Belongs to the GMC oxidoreductase family.</text>
</comment>
<dbReference type="InterPro" id="IPR000172">
    <property type="entry name" value="GMC_OxRdtase_N"/>
</dbReference>
<evidence type="ECO:0000256" key="2">
    <source>
        <dbReference type="ARBA" id="ARBA00022630"/>
    </source>
</evidence>
<dbReference type="Pfam" id="PF05199">
    <property type="entry name" value="GMC_oxred_C"/>
    <property type="match status" value="1"/>
</dbReference>
<name>A0A1G4QK84_9CAUL</name>
<dbReference type="Pfam" id="PF13450">
    <property type="entry name" value="NAD_binding_8"/>
    <property type="match status" value="1"/>
</dbReference>
<dbReference type="PANTHER" id="PTHR46056:SF12">
    <property type="entry name" value="LONG-CHAIN-ALCOHOL OXIDASE"/>
    <property type="match status" value="1"/>
</dbReference>
<protein>
    <submittedName>
        <fullName evidence="7">Choline dehydrogenase</fullName>
    </submittedName>
</protein>
<keyword evidence="3" id="KW-0274">FAD</keyword>
<dbReference type="Gene3D" id="3.50.50.60">
    <property type="entry name" value="FAD/NAD(P)-binding domain"/>
    <property type="match status" value="2"/>
</dbReference>
<dbReference type="OrthoDB" id="9798604at2"/>
<dbReference type="AlphaFoldDB" id="A0A1G4QK84"/>
<dbReference type="RefSeq" id="WP_090645122.1">
    <property type="nucleotide sequence ID" value="NZ_CBCRYE010000001.1"/>
</dbReference>
<reference evidence="8" key="1">
    <citation type="submission" date="2016-10" db="EMBL/GenBank/DDBJ databases">
        <authorList>
            <person name="Varghese N."/>
            <person name="Submissions S."/>
        </authorList>
    </citation>
    <scope>NUCLEOTIDE SEQUENCE [LARGE SCALE GENOMIC DNA]</scope>
    <source>
        <strain evidence="8">CGMCC 1.3431</strain>
    </source>
</reference>
<organism evidence="7 8">
    <name type="scientific">Asticcacaulis taihuensis</name>
    <dbReference type="NCBI Taxonomy" id="260084"/>
    <lineage>
        <taxon>Bacteria</taxon>
        <taxon>Pseudomonadati</taxon>
        <taxon>Pseudomonadota</taxon>
        <taxon>Alphaproteobacteria</taxon>
        <taxon>Caulobacterales</taxon>
        <taxon>Caulobacteraceae</taxon>
        <taxon>Asticcacaulis</taxon>
    </lineage>
</organism>
<evidence type="ECO:0000313" key="8">
    <source>
        <dbReference type="Proteomes" id="UP000199150"/>
    </source>
</evidence>
<evidence type="ECO:0000256" key="1">
    <source>
        <dbReference type="ARBA" id="ARBA00010790"/>
    </source>
</evidence>
<dbReference type="PANTHER" id="PTHR46056">
    <property type="entry name" value="LONG-CHAIN-ALCOHOL OXIDASE"/>
    <property type="match status" value="1"/>
</dbReference>
<feature type="domain" description="Glucose-methanol-choline oxidoreductase C-terminal" evidence="6">
    <location>
        <begin position="458"/>
        <end position="513"/>
    </location>
</feature>
<evidence type="ECO:0000256" key="3">
    <source>
        <dbReference type="ARBA" id="ARBA00022827"/>
    </source>
</evidence>
<dbReference type="Proteomes" id="UP000199150">
    <property type="component" value="Unassembled WGS sequence"/>
</dbReference>
<dbReference type="SUPFAM" id="SSF51905">
    <property type="entry name" value="FAD/NAD(P)-binding domain"/>
    <property type="match status" value="1"/>
</dbReference>
<gene>
    <name evidence="7" type="ORF">SAMN02927928_1312</name>
</gene>
<keyword evidence="2" id="KW-0285">Flavoprotein</keyword>
<dbReference type="GO" id="GO:0050660">
    <property type="term" value="F:flavin adenine dinucleotide binding"/>
    <property type="evidence" value="ECO:0007669"/>
    <property type="project" value="InterPro"/>
</dbReference>
<dbReference type="Pfam" id="PF00732">
    <property type="entry name" value="GMC_oxred_N"/>
    <property type="match status" value="1"/>
</dbReference>
<keyword evidence="4" id="KW-0560">Oxidoreductase</keyword>
<evidence type="ECO:0000256" key="4">
    <source>
        <dbReference type="ARBA" id="ARBA00023002"/>
    </source>
</evidence>
<proteinExistence type="inferred from homology"/>
<dbReference type="EMBL" id="FMTS01000001">
    <property type="protein sequence ID" value="SCW44942.1"/>
    <property type="molecule type" value="Genomic_DNA"/>
</dbReference>